<dbReference type="Pfam" id="PF00857">
    <property type="entry name" value="Isochorismatase"/>
    <property type="match status" value="1"/>
</dbReference>
<keyword evidence="2" id="KW-0378">Hydrolase</keyword>
<dbReference type="AlphaFoldDB" id="A0A927H248"/>
<dbReference type="SUPFAM" id="SSF52499">
    <property type="entry name" value="Isochorismatase-like hydrolases"/>
    <property type="match status" value="1"/>
</dbReference>
<feature type="domain" description="Isochorismatase-like" evidence="3">
    <location>
        <begin position="33"/>
        <end position="177"/>
    </location>
</feature>
<comment type="caution">
    <text evidence="4">The sequence shown here is derived from an EMBL/GenBank/DDBJ whole genome shotgun (WGS) entry which is preliminary data.</text>
</comment>
<evidence type="ECO:0000313" key="5">
    <source>
        <dbReference type="Proteomes" id="UP000639396"/>
    </source>
</evidence>
<dbReference type="Proteomes" id="UP000639396">
    <property type="component" value="Unassembled WGS sequence"/>
</dbReference>
<dbReference type="InterPro" id="IPR050272">
    <property type="entry name" value="Isochorismatase-like_hydrls"/>
</dbReference>
<proteinExistence type="inferred from homology"/>
<protein>
    <submittedName>
        <fullName evidence="4">Isochorismatase family protein</fullName>
    </submittedName>
</protein>
<keyword evidence="5" id="KW-1185">Reference proteome</keyword>
<dbReference type="RefSeq" id="WP_190930511.1">
    <property type="nucleotide sequence ID" value="NZ_JACXJA010000035.1"/>
</dbReference>
<comment type="similarity">
    <text evidence="1">Belongs to the isochorismatase family.</text>
</comment>
<dbReference type="Gene3D" id="3.40.50.850">
    <property type="entry name" value="Isochorismatase-like"/>
    <property type="match status" value="1"/>
</dbReference>
<name>A0A927H248_9BACL</name>
<evidence type="ECO:0000256" key="1">
    <source>
        <dbReference type="ARBA" id="ARBA00006336"/>
    </source>
</evidence>
<evidence type="ECO:0000259" key="3">
    <source>
        <dbReference type="Pfam" id="PF00857"/>
    </source>
</evidence>
<dbReference type="GO" id="GO:0016787">
    <property type="term" value="F:hydrolase activity"/>
    <property type="evidence" value="ECO:0007669"/>
    <property type="project" value="UniProtKB-KW"/>
</dbReference>
<dbReference type="PANTHER" id="PTHR43540">
    <property type="entry name" value="PEROXYUREIDOACRYLATE/UREIDOACRYLATE AMIDOHYDROLASE-RELATED"/>
    <property type="match status" value="1"/>
</dbReference>
<sequence length="220" mass="25062">MGNDSLSSTFLLPVKKYNTDPNLRIPIVPENTALILVDCDESSADNKIVENQIHQALKIAREVGTKVVYLYNAIHGVGGPNDVTTRIHGLDYLENSWKPITPVFNRYIQPLESEAVIPKSHKDGFNGTMLDYYLKTWRIDTLLVAGFHLKSCLFHTCVGARHHNYRVIMLRDCTNSFEFPDTLDSDNPEGGWLRFVFLRIYETDIGYTSTSEDLSKTYTR</sequence>
<dbReference type="InterPro" id="IPR000868">
    <property type="entry name" value="Isochorismatase-like_dom"/>
</dbReference>
<dbReference type="EMBL" id="JACXJA010000035">
    <property type="protein sequence ID" value="MBD2864887.1"/>
    <property type="molecule type" value="Genomic_DNA"/>
</dbReference>
<evidence type="ECO:0000313" key="4">
    <source>
        <dbReference type="EMBL" id="MBD2864887.1"/>
    </source>
</evidence>
<dbReference type="InterPro" id="IPR036380">
    <property type="entry name" value="Isochorismatase-like_sf"/>
</dbReference>
<evidence type="ECO:0000256" key="2">
    <source>
        <dbReference type="ARBA" id="ARBA00022801"/>
    </source>
</evidence>
<gene>
    <name evidence="4" type="ORF">IDH45_23190</name>
</gene>
<reference evidence="4" key="1">
    <citation type="submission" date="2020-09" db="EMBL/GenBank/DDBJ databases">
        <title>A novel bacterium of genus Paenibacillus, isolated from South China Sea.</title>
        <authorList>
            <person name="Huang H."/>
            <person name="Mo K."/>
            <person name="Hu Y."/>
        </authorList>
    </citation>
    <scope>NUCLEOTIDE SEQUENCE</scope>
    <source>
        <strain evidence="4">IB182363</strain>
    </source>
</reference>
<accession>A0A927H248</accession>
<organism evidence="4 5">
    <name type="scientific">Paenibacillus oceani</name>
    <dbReference type="NCBI Taxonomy" id="2772510"/>
    <lineage>
        <taxon>Bacteria</taxon>
        <taxon>Bacillati</taxon>
        <taxon>Bacillota</taxon>
        <taxon>Bacilli</taxon>
        <taxon>Bacillales</taxon>
        <taxon>Paenibacillaceae</taxon>
        <taxon>Paenibacillus</taxon>
    </lineage>
</organism>